<proteinExistence type="inferred from homology"/>
<keyword evidence="2" id="KW-0535">Nitrogen fixation</keyword>
<sequence>MFARDSDIVELDGPPAYTYGEKVRARRHIRNDGTYPGREIGEVLVKKGDVGYVASIGSFLQQFYIYGVDFVDRGCLVGMKGREIESLDITGEGIVKITLRKDKNGNLSVYVPKKDLEQDVVATEKATLWGGVITLGNGWRLALPDMAETTPMPVTVEARKLEEA</sequence>
<dbReference type="KEGG" id="aiq:Azoinq_06095"/>
<protein>
    <submittedName>
        <fullName evidence="3">Nitrogen fixation protein NifT</fullName>
    </submittedName>
</protein>
<dbReference type="InterPro" id="IPR007415">
    <property type="entry name" value="Nitrogenase_MoFe_mat_NifZ"/>
</dbReference>
<dbReference type="Gene3D" id="2.40.50.240">
    <property type="entry name" value="NifT/FixU-like"/>
    <property type="match status" value="1"/>
</dbReference>
<dbReference type="RefSeq" id="WP_232368574.1">
    <property type="nucleotide sequence ID" value="NZ_CP064782.1"/>
</dbReference>
<dbReference type="Pfam" id="PF04319">
    <property type="entry name" value="NifZ"/>
    <property type="match status" value="1"/>
</dbReference>
<accession>A0A975XVS7</accession>
<evidence type="ECO:0000256" key="2">
    <source>
        <dbReference type="ARBA" id="ARBA00023231"/>
    </source>
</evidence>
<evidence type="ECO:0000313" key="4">
    <source>
        <dbReference type="Proteomes" id="UP000683428"/>
    </source>
</evidence>
<dbReference type="EMBL" id="CP064782">
    <property type="protein sequence ID" value="QWT50163.1"/>
    <property type="molecule type" value="Genomic_DNA"/>
</dbReference>
<dbReference type="AlphaFoldDB" id="A0A975XVS7"/>
<dbReference type="NCBIfam" id="TIGR02934">
    <property type="entry name" value="nifT_nitrog"/>
    <property type="match status" value="1"/>
</dbReference>
<dbReference type="SUPFAM" id="SSF159203">
    <property type="entry name" value="NifT/FixU-like"/>
    <property type="match status" value="1"/>
</dbReference>
<evidence type="ECO:0000313" key="3">
    <source>
        <dbReference type="EMBL" id="QWT50163.1"/>
    </source>
</evidence>
<dbReference type="InterPro" id="IPR024044">
    <property type="entry name" value="NifT/FixU_barrel-like_dom_sf"/>
</dbReference>
<dbReference type="Pfam" id="PF06988">
    <property type="entry name" value="NifT"/>
    <property type="match status" value="1"/>
</dbReference>
<keyword evidence="4" id="KW-1185">Reference proteome</keyword>
<comment type="similarity">
    <text evidence="1">Belongs to the NifZ family.</text>
</comment>
<dbReference type="InterPro" id="IPR009727">
    <property type="entry name" value="NifT"/>
</dbReference>
<dbReference type="Proteomes" id="UP000683428">
    <property type="component" value="Chromosome"/>
</dbReference>
<evidence type="ECO:0000256" key="1">
    <source>
        <dbReference type="ARBA" id="ARBA00008027"/>
    </source>
</evidence>
<reference evidence="3" key="1">
    <citation type="submission" date="2020-11" db="EMBL/GenBank/DDBJ databases">
        <title>Azospira inquinata sp. nov.</title>
        <authorList>
            <person name="Moe W.M."/>
            <person name="Mikes M.C."/>
        </authorList>
    </citation>
    <scope>NUCLEOTIDE SEQUENCE</scope>
    <source>
        <strain evidence="3">Azo-3</strain>
    </source>
</reference>
<dbReference type="GO" id="GO:0009399">
    <property type="term" value="P:nitrogen fixation"/>
    <property type="evidence" value="ECO:0007669"/>
    <property type="project" value="InterPro"/>
</dbReference>
<gene>
    <name evidence="3" type="primary">nifT</name>
    <name evidence="3" type="ORF">Azoinq_06095</name>
</gene>
<name>A0A975XVS7_9RHOO</name>
<organism evidence="3 4">
    <name type="scientific">Azospira inquinata</name>
    <dbReference type="NCBI Taxonomy" id="2785627"/>
    <lineage>
        <taxon>Bacteria</taxon>
        <taxon>Pseudomonadati</taxon>
        <taxon>Pseudomonadota</taxon>
        <taxon>Betaproteobacteria</taxon>
        <taxon>Rhodocyclales</taxon>
        <taxon>Rhodocyclaceae</taxon>
        <taxon>Azospira</taxon>
    </lineage>
</organism>